<protein>
    <submittedName>
        <fullName evidence="1">Uncharacterized protein</fullName>
    </submittedName>
</protein>
<keyword evidence="2" id="KW-1185">Reference proteome</keyword>
<dbReference type="AlphaFoldDB" id="A0A6A4I9D7"/>
<proteinExistence type="predicted"/>
<evidence type="ECO:0000313" key="2">
    <source>
        <dbReference type="Proteomes" id="UP000799118"/>
    </source>
</evidence>
<organism evidence="1 2">
    <name type="scientific">Gymnopus androsaceus JB14</name>
    <dbReference type="NCBI Taxonomy" id="1447944"/>
    <lineage>
        <taxon>Eukaryota</taxon>
        <taxon>Fungi</taxon>
        <taxon>Dikarya</taxon>
        <taxon>Basidiomycota</taxon>
        <taxon>Agaricomycotina</taxon>
        <taxon>Agaricomycetes</taxon>
        <taxon>Agaricomycetidae</taxon>
        <taxon>Agaricales</taxon>
        <taxon>Marasmiineae</taxon>
        <taxon>Omphalotaceae</taxon>
        <taxon>Gymnopus</taxon>
    </lineage>
</organism>
<dbReference type="EMBL" id="ML769401">
    <property type="protein sequence ID" value="KAE9406610.1"/>
    <property type="molecule type" value="Genomic_DNA"/>
</dbReference>
<dbReference type="Proteomes" id="UP000799118">
    <property type="component" value="Unassembled WGS sequence"/>
</dbReference>
<gene>
    <name evidence="1" type="ORF">BT96DRAFT_971859</name>
</gene>
<dbReference type="OrthoDB" id="2863558at2759"/>
<evidence type="ECO:0000313" key="1">
    <source>
        <dbReference type="EMBL" id="KAE9406610.1"/>
    </source>
</evidence>
<accession>A0A6A4I9D7</accession>
<dbReference type="InterPro" id="IPR032675">
    <property type="entry name" value="LRR_dom_sf"/>
</dbReference>
<name>A0A6A4I9D7_9AGAR</name>
<dbReference type="Gene3D" id="3.80.10.10">
    <property type="entry name" value="Ribonuclease Inhibitor"/>
    <property type="match status" value="1"/>
</dbReference>
<sequence>MQEAKEMLVLADKDLEYYESETIRLRSQTDHVEAQKNYILDCRIKLRWILSRFRQLPNELLLLIFEFACEWNLLQEHPWLDNIPPSTKIGSSPLSHLPALAITAVCTRWRTLALSSPILWSKIKLELSLQAANNSGFTSILKLYLERSANSPLFLFLDAVGKPRMGKKTDLLPLAQCVHRWSSFTYRGHYAPSRAIPFTSRHFGSLEDLDIELHNNVTGGSAILDLFRIAPKLRSLTTDLTPNCLIDSAHRENELAVLLNSCPNLNTVKLRQQDGLQFKVDFPPHKYHTIHSLTLAVGDHKMARDFMKVVFKSHAFPSLNELHLQTRDEYIFVESAWPKDAFHGFMSRSLCTITSFSVHGLGISDSDFIDILHLLPSLLELSLDDHWLQLQSSPKIALSFVELM</sequence>
<reference evidence="1" key="1">
    <citation type="journal article" date="2019" name="Environ. Microbiol.">
        <title>Fungal ecological strategies reflected in gene transcription - a case study of two litter decomposers.</title>
        <authorList>
            <person name="Barbi F."/>
            <person name="Kohler A."/>
            <person name="Barry K."/>
            <person name="Baskaran P."/>
            <person name="Daum C."/>
            <person name="Fauchery L."/>
            <person name="Ihrmark K."/>
            <person name="Kuo A."/>
            <person name="LaButti K."/>
            <person name="Lipzen A."/>
            <person name="Morin E."/>
            <person name="Grigoriev I.V."/>
            <person name="Henrissat B."/>
            <person name="Lindahl B."/>
            <person name="Martin F."/>
        </authorList>
    </citation>
    <scope>NUCLEOTIDE SEQUENCE</scope>
    <source>
        <strain evidence="1">JB14</strain>
    </source>
</reference>